<dbReference type="GO" id="GO:0005829">
    <property type="term" value="C:cytosol"/>
    <property type="evidence" value="ECO:0007669"/>
    <property type="project" value="TreeGrafter"/>
</dbReference>
<organism evidence="3 4">
    <name type="scientific">Baudoinia panamericana (strain UAMH 10762)</name>
    <name type="common">Angels' share fungus</name>
    <name type="synonym">Baudoinia compniacensis (strain UAMH 10762)</name>
    <dbReference type="NCBI Taxonomy" id="717646"/>
    <lineage>
        <taxon>Eukaryota</taxon>
        <taxon>Fungi</taxon>
        <taxon>Dikarya</taxon>
        <taxon>Ascomycota</taxon>
        <taxon>Pezizomycotina</taxon>
        <taxon>Dothideomycetes</taxon>
        <taxon>Dothideomycetidae</taxon>
        <taxon>Mycosphaerellales</taxon>
        <taxon>Teratosphaeriaceae</taxon>
        <taxon>Baudoinia</taxon>
    </lineage>
</organism>
<dbReference type="GO" id="GO:0070086">
    <property type="term" value="P:ubiquitin-dependent endocytosis"/>
    <property type="evidence" value="ECO:0007669"/>
    <property type="project" value="TreeGrafter"/>
</dbReference>
<gene>
    <name evidence="3" type="ORF">BAUCODRAFT_31194</name>
</gene>
<sequence>MNAAIVLDSGGHNIAFTNLDEISGKVILHCSKSVDIQSILVKLEGESRTRLLSPGGGPNDEKPTPQIEYHKILYRVQMAFPQTAVLESRTWSNSVKSSSTMPPGEHEFPFRFKIPFNNSCATDRSTMPSVSVSSIGLEVAKPASRHVKRTLPPTLSGFPGEAEIRYFVKATVARQSFFKGSVRAYTPFNFFPIEPPRPPMHGSEVFARQRHTFSAYAGGEVPKVKGKGIFGMKKGAPLPTASAPPTISIDVRLPEPAILTCNQAIPLRLIAKKLSSHAETVMLQSLQISLLGYTNVRAHGVHRTETNSWVIMSRSNLAIPIGLPTDAVDTETVLDDRMWNDQKLPNTVAPSFETCNISRTYQLDVRIGLSYAGTQQSGHKVRKDVIPRIPQNIALPLRLDCQVYSGITPPPQLLEAMAQAKANIRRPSLVADAASEKLKTDGRKPSTAANHVPPTPVDAETVRPSAPPELPARPGTVSAPESQQPPMYSDAPPSYEDAIASHLPPVDAPRPEYAPPPTTNDVMLRGDEKKGWVD</sequence>
<dbReference type="InterPro" id="IPR014752">
    <property type="entry name" value="Arrestin-like_C"/>
</dbReference>
<dbReference type="KEGG" id="bcom:BAUCODRAFT_31194"/>
<accession>M2NIJ9</accession>
<dbReference type="SUPFAM" id="SSF81296">
    <property type="entry name" value="E set domains"/>
    <property type="match status" value="1"/>
</dbReference>
<dbReference type="PANTHER" id="PTHR11188">
    <property type="entry name" value="ARRESTIN DOMAIN CONTAINING PROTEIN"/>
    <property type="match status" value="1"/>
</dbReference>
<dbReference type="STRING" id="717646.M2NIJ9"/>
<dbReference type="GO" id="GO:0030674">
    <property type="term" value="F:protein-macromolecule adaptor activity"/>
    <property type="evidence" value="ECO:0007669"/>
    <property type="project" value="TreeGrafter"/>
</dbReference>
<feature type="compositionally biased region" description="Pro residues" evidence="1">
    <location>
        <begin position="506"/>
        <end position="518"/>
    </location>
</feature>
<dbReference type="Gene3D" id="2.60.40.640">
    <property type="match status" value="1"/>
</dbReference>
<dbReference type="RefSeq" id="XP_007673536.1">
    <property type="nucleotide sequence ID" value="XM_007675346.1"/>
</dbReference>
<dbReference type="InterPro" id="IPR011021">
    <property type="entry name" value="Arrestin-like_N"/>
</dbReference>
<dbReference type="PANTHER" id="PTHR11188:SF166">
    <property type="entry name" value="ARRESTIN (OR S-ANTIGEN), N-TERMINAL DOMAIN PROTEIN (AFU_ORTHOLOGUE AFUA_7G02050)"/>
    <property type="match status" value="1"/>
</dbReference>
<dbReference type="OrthoDB" id="3365616at2759"/>
<dbReference type="InterPro" id="IPR014756">
    <property type="entry name" value="Ig_E-set"/>
</dbReference>
<dbReference type="eggNOG" id="ENOG502QWIY">
    <property type="taxonomic scope" value="Eukaryota"/>
</dbReference>
<evidence type="ECO:0000313" key="3">
    <source>
        <dbReference type="EMBL" id="EMC98920.1"/>
    </source>
</evidence>
<feature type="compositionally biased region" description="Basic and acidic residues" evidence="1">
    <location>
        <begin position="435"/>
        <end position="444"/>
    </location>
</feature>
<dbReference type="AlphaFoldDB" id="M2NIJ9"/>
<keyword evidence="4" id="KW-1185">Reference proteome</keyword>
<evidence type="ECO:0000259" key="2">
    <source>
        <dbReference type="Pfam" id="PF00339"/>
    </source>
</evidence>
<feature type="domain" description="Arrestin-like N-terminal" evidence="2">
    <location>
        <begin position="12"/>
        <end position="180"/>
    </location>
</feature>
<name>M2NIJ9_BAUPA</name>
<evidence type="ECO:0000256" key="1">
    <source>
        <dbReference type="SAM" id="MobiDB-lite"/>
    </source>
</evidence>
<dbReference type="HOGENOM" id="CLU_016622_2_0_1"/>
<dbReference type="OMA" id="NQPEFYT"/>
<dbReference type="CDD" id="cd22952">
    <property type="entry name" value="ART10-like"/>
    <property type="match status" value="1"/>
</dbReference>
<dbReference type="Pfam" id="PF00339">
    <property type="entry name" value="Arrestin_N"/>
    <property type="match status" value="1"/>
</dbReference>
<dbReference type="GeneID" id="19111412"/>
<feature type="compositionally biased region" description="Basic and acidic residues" evidence="1">
    <location>
        <begin position="524"/>
        <end position="534"/>
    </location>
</feature>
<dbReference type="Proteomes" id="UP000011761">
    <property type="component" value="Unassembled WGS sequence"/>
</dbReference>
<protein>
    <recommendedName>
        <fullName evidence="2">Arrestin-like N-terminal domain-containing protein</fullName>
    </recommendedName>
</protein>
<proteinExistence type="predicted"/>
<evidence type="ECO:0000313" key="4">
    <source>
        <dbReference type="Proteomes" id="UP000011761"/>
    </source>
</evidence>
<dbReference type="GO" id="GO:0005886">
    <property type="term" value="C:plasma membrane"/>
    <property type="evidence" value="ECO:0007669"/>
    <property type="project" value="TreeGrafter"/>
</dbReference>
<dbReference type="EMBL" id="KB445552">
    <property type="protein sequence ID" value="EMC98920.1"/>
    <property type="molecule type" value="Genomic_DNA"/>
</dbReference>
<dbReference type="GO" id="GO:0031625">
    <property type="term" value="F:ubiquitin protein ligase binding"/>
    <property type="evidence" value="ECO:0007669"/>
    <property type="project" value="TreeGrafter"/>
</dbReference>
<reference evidence="3 4" key="1">
    <citation type="journal article" date="2012" name="PLoS Pathog.">
        <title>Diverse lifestyles and strategies of plant pathogenesis encoded in the genomes of eighteen Dothideomycetes fungi.</title>
        <authorList>
            <person name="Ohm R.A."/>
            <person name="Feau N."/>
            <person name="Henrissat B."/>
            <person name="Schoch C.L."/>
            <person name="Horwitz B.A."/>
            <person name="Barry K.W."/>
            <person name="Condon B.J."/>
            <person name="Copeland A.C."/>
            <person name="Dhillon B."/>
            <person name="Glaser F."/>
            <person name="Hesse C.N."/>
            <person name="Kosti I."/>
            <person name="LaButti K."/>
            <person name="Lindquist E.A."/>
            <person name="Lucas S."/>
            <person name="Salamov A.A."/>
            <person name="Bradshaw R.E."/>
            <person name="Ciuffetti L."/>
            <person name="Hamelin R.C."/>
            <person name="Kema G.H.J."/>
            <person name="Lawrence C."/>
            <person name="Scott J.A."/>
            <person name="Spatafora J.W."/>
            <person name="Turgeon B.G."/>
            <person name="de Wit P.J.G.M."/>
            <person name="Zhong S."/>
            <person name="Goodwin S.B."/>
            <person name="Grigoriev I.V."/>
        </authorList>
    </citation>
    <scope>NUCLEOTIDE SEQUENCE [LARGE SCALE GENOMIC DNA]</scope>
    <source>
        <strain evidence="3 4">UAMH 10762</strain>
    </source>
</reference>
<feature type="region of interest" description="Disordered" evidence="1">
    <location>
        <begin position="435"/>
        <end position="534"/>
    </location>
</feature>
<dbReference type="InterPro" id="IPR050357">
    <property type="entry name" value="Arrestin_domain-protein"/>
</dbReference>